<dbReference type="EMBL" id="AJYA01000020">
    <property type="protein sequence ID" value="EIM76481.1"/>
    <property type="molecule type" value="Genomic_DNA"/>
</dbReference>
<evidence type="ECO:0000313" key="1">
    <source>
        <dbReference type="EMBL" id="EIM76481.1"/>
    </source>
</evidence>
<dbReference type="STRING" id="1189621.A3SI_09797"/>
<organism evidence="1 2">
    <name type="scientific">Nitritalea halalkaliphila LW7</name>
    <dbReference type="NCBI Taxonomy" id="1189621"/>
    <lineage>
        <taxon>Bacteria</taxon>
        <taxon>Pseudomonadati</taxon>
        <taxon>Bacteroidota</taxon>
        <taxon>Cytophagia</taxon>
        <taxon>Cytophagales</taxon>
        <taxon>Cyclobacteriaceae</taxon>
        <taxon>Nitritalea</taxon>
    </lineage>
</organism>
<dbReference type="InterPro" id="IPR027829">
    <property type="entry name" value="DUF4625"/>
</dbReference>
<dbReference type="Pfam" id="PF15418">
    <property type="entry name" value="DUF4625"/>
    <property type="match status" value="1"/>
</dbReference>
<protein>
    <submittedName>
        <fullName evidence="1">Uncharacterized protein</fullName>
    </submittedName>
</protein>
<comment type="caution">
    <text evidence="1">The sequence shown here is derived from an EMBL/GenBank/DDBJ whole genome shotgun (WGS) entry which is preliminary data.</text>
</comment>
<dbReference type="Proteomes" id="UP000005551">
    <property type="component" value="Unassembled WGS sequence"/>
</dbReference>
<keyword evidence="2" id="KW-1185">Reference proteome</keyword>
<evidence type="ECO:0000313" key="2">
    <source>
        <dbReference type="Proteomes" id="UP000005551"/>
    </source>
</evidence>
<reference evidence="1 2" key="1">
    <citation type="submission" date="2012-05" db="EMBL/GenBank/DDBJ databases">
        <title>Genome sequence of Nitritalea halalkaliphila LW7.</title>
        <authorList>
            <person name="Jangir P.K."/>
            <person name="Singh A."/>
            <person name="Shivaji S."/>
            <person name="Sharma R."/>
        </authorList>
    </citation>
    <scope>NUCLEOTIDE SEQUENCE [LARGE SCALE GENOMIC DNA]</scope>
    <source>
        <strain evidence="1 2">LW7</strain>
    </source>
</reference>
<name>I5C3S9_9BACT</name>
<gene>
    <name evidence="1" type="ORF">A3SI_09797</name>
</gene>
<accession>I5C3S9</accession>
<proteinExistence type="predicted"/>
<sequence length="298" mass="33222">MLAGVIAFACDSEDDSVRDLEAPTITFAENRDTFRPVMNEIRSRATDHMHIRFSVQDESGIQQVRIDIHGGFDGHTHGRVSGAFEQLLVNDIIEVDGARFYNHDDSSLDVYWEGNDPRNRIETNVLAGPYHISIDATDIFGNATSHANGTTISKTFFIERPYAPEFLIDNAVNGAFTATSGQPLNVEGKVEVTNHPLSSELAFFWARVSTENSDDEDLVLAGNDIYERMWGRSMYRVDNNGDRFRGPALPSTSMLDLTTLFTGDAAINVPSGSENLWLILWVEDTAGNVTRRAFRINR</sequence>
<dbReference type="AlphaFoldDB" id="I5C3S9"/>